<organism evidence="8 9">
    <name type="scientific">Acidovorax ebreus (strain TPSY)</name>
    <name type="common">Diaphorobacter sp. (strain TPSY)</name>
    <dbReference type="NCBI Taxonomy" id="535289"/>
    <lineage>
        <taxon>Bacteria</taxon>
        <taxon>Pseudomonadati</taxon>
        <taxon>Pseudomonadota</taxon>
        <taxon>Betaproteobacteria</taxon>
        <taxon>Burkholderiales</taxon>
        <taxon>Comamonadaceae</taxon>
        <taxon>Diaphorobacter</taxon>
    </lineage>
</organism>
<evidence type="ECO:0000256" key="5">
    <source>
        <dbReference type="ARBA" id="ARBA00022840"/>
    </source>
</evidence>
<evidence type="ECO:0000313" key="8">
    <source>
        <dbReference type="EMBL" id="ACM34361.1"/>
    </source>
</evidence>
<dbReference type="Gene3D" id="3.40.50.300">
    <property type="entry name" value="P-loop containing nucleotide triphosphate hydrolases"/>
    <property type="match status" value="1"/>
</dbReference>
<dbReference type="GO" id="GO:0019634">
    <property type="term" value="P:organic phosphonate metabolic process"/>
    <property type="evidence" value="ECO:0007669"/>
    <property type="project" value="UniProtKB-UniRule"/>
</dbReference>
<protein>
    <recommendedName>
        <fullName evidence="6">Ribose 1,5-bisphosphate phosphokinase PhnN</fullName>
        <ecNumber evidence="6">2.7.4.23</ecNumber>
    </recommendedName>
    <alternativeName>
        <fullName evidence="6">Ribose 1,5-bisphosphokinase</fullName>
    </alternativeName>
</protein>
<reference evidence="8 9" key="1">
    <citation type="journal article" date="2010" name="J. Bacteriol.">
        <title>Completed genome sequence of the anaerobic iron-oxidizing bacterium Acidovorax ebreus strain TPSY.</title>
        <authorList>
            <person name="Byrne-Bailey K.G."/>
            <person name="Weber K.A."/>
            <person name="Chair A.H."/>
            <person name="Bose S."/>
            <person name="Knox T."/>
            <person name="Spanbauer T.L."/>
            <person name="Chertkov O."/>
            <person name="Coates J.D."/>
        </authorList>
    </citation>
    <scope>NUCLEOTIDE SEQUENCE [LARGE SCALE GENOMIC DNA]</scope>
    <source>
        <strain evidence="8 9">TPSY</strain>
    </source>
</reference>
<name>A0A9J9UBR5_ACIET</name>
<dbReference type="NCBIfam" id="TIGR02322">
    <property type="entry name" value="phosphon_PhnN"/>
    <property type="match status" value="1"/>
</dbReference>
<proteinExistence type="inferred from homology"/>
<evidence type="ECO:0000256" key="4">
    <source>
        <dbReference type="ARBA" id="ARBA00022741"/>
    </source>
</evidence>
<feature type="binding site" evidence="6">
    <location>
        <begin position="10"/>
        <end position="17"/>
    </location>
    <ligand>
        <name>ATP</name>
        <dbReference type="ChEBI" id="CHEBI:30616"/>
    </ligand>
</feature>
<sequence length="193" mass="21183">MTGQLVYVIGPSGAGKDSVLAALRARWPQDIPVHWARRTISRPSAAQGEQHEAVDAQAFRQLSATQAFALQWSANGLHYGVRHAELAPLRQGHWVFVNGSRKHLPTLLREWPAAQVVHIGASADILRRRLIARGRETAEAVEARLAREVQLQLPQGSIRIRNDGALEDAAAQLLAELRARSQAAAAPLERLDQ</sequence>
<dbReference type="AlphaFoldDB" id="A0A9J9UBR5"/>
<keyword evidence="9" id="KW-1185">Reference proteome</keyword>
<dbReference type="InterPro" id="IPR012699">
    <property type="entry name" value="PhnN"/>
</dbReference>
<comment type="similarity">
    <text evidence="6">Belongs to the ribose 1,5-bisphosphokinase family.</text>
</comment>
<dbReference type="SMART" id="SM00072">
    <property type="entry name" value="GuKc"/>
    <property type="match status" value="1"/>
</dbReference>
<dbReference type="InterPro" id="IPR008145">
    <property type="entry name" value="GK/Ca_channel_bsu"/>
</dbReference>
<dbReference type="Proteomes" id="UP000000450">
    <property type="component" value="Chromosome"/>
</dbReference>
<evidence type="ECO:0000313" key="9">
    <source>
        <dbReference type="Proteomes" id="UP000000450"/>
    </source>
</evidence>
<keyword evidence="5 6" id="KW-0067">ATP-binding</keyword>
<comment type="catalytic activity">
    <reaction evidence="1 6">
        <text>alpha-D-ribose 1,5-bisphosphate + ATP = 5-phospho-alpha-D-ribose 1-diphosphate + ADP</text>
        <dbReference type="Rhea" id="RHEA:20109"/>
        <dbReference type="ChEBI" id="CHEBI:30616"/>
        <dbReference type="ChEBI" id="CHEBI:58017"/>
        <dbReference type="ChEBI" id="CHEBI:68688"/>
        <dbReference type="ChEBI" id="CHEBI:456216"/>
        <dbReference type="EC" id="2.7.4.23"/>
    </reaction>
</comment>
<dbReference type="Pfam" id="PF00625">
    <property type="entry name" value="Guanylate_kin"/>
    <property type="match status" value="1"/>
</dbReference>
<evidence type="ECO:0000259" key="7">
    <source>
        <dbReference type="SMART" id="SM00072"/>
    </source>
</evidence>
<feature type="domain" description="Guanylate kinase/L-type calcium channel beta subunit" evidence="7">
    <location>
        <begin position="2"/>
        <end position="181"/>
    </location>
</feature>
<comment type="pathway">
    <text evidence="2 6">Metabolic intermediate biosynthesis; 5-phospho-alpha-D-ribose 1-diphosphate biosynthesis; 5-phospho-alpha-D-ribose 1-diphosphate from D-ribose 5-phosphate (route II): step 3/3.</text>
</comment>
<evidence type="ECO:0000256" key="6">
    <source>
        <dbReference type="HAMAP-Rule" id="MF_00836"/>
    </source>
</evidence>
<evidence type="ECO:0000256" key="3">
    <source>
        <dbReference type="ARBA" id="ARBA00022679"/>
    </source>
</evidence>
<dbReference type="GO" id="GO:0005524">
    <property type="term" value="F:ATP binding"/>
    <property type="evidence" value="ECO:0007669"/>
    <property type="project" value="UniProtKB-KW"/>
</dbReference>
<dbReference type="GO" id="GO:0033863">
    <property type="term" value="F:ribose 1,5-bisphosphate phosphokinase activity"/>
    <property type="evidence" value="ECO:0007669"/>
    <property type="project" value="UniProtKB-UniRule"/>
</dbReference>
<dbReference type="EC" id="2.7.4.23" evidence="6"/>
<dbReference type="InterPro" id="IPR027417">
    <property type="entry name" value="P-loop_NTPase"/>
</dbReference>
<dbReference type="HAMAP" id="MF_00836">
    <property type="entry name" value="PhnN"/>
    <property type="match status" value="1"/>
</dbReference>
<accession>A0A9J9UBR5</accession>
<comment type="function">
    <text evidence="6">Catalyzes the phosphorylation of ribose 1,5-bisphosphate to 5-phospho-D-ribosyl alpha-1-diphosphate (PRPP).</text>
</comment>
<dbReference type="KEGG" id="dia:Dtpsy_2927"/>
<keyword evidence="3 6" id="KW-0808">Transferase</keyword>
<keyword evidence="4 6" id="KW-0547">Nucleotide-binding</keyword>
<dbReference type="RefSeq" id="WP_015914220.1">
    <property type="nucleotide sequence ID" value="NC_011992.1"/>
</dbReference>
<evidence type="ECO:0000256" key="2">
    <source>
        <dbReference type="ARBA" id="ARBA00005069"/>
    </source>
</evidence>
<evidence type="ECO:0000256" key="1">
    <source>
        <dbReference type="ARBA" id="ARBA00000373"/>
    </source>
</evidence>
<gene>
    <name evidence="6" type="primary">phnN</name>
    <name evidence="8" type="ordered locus">Dtpsy_2927</name>
</gene>
<dbReference type="EMBL" id="CP001392">
    <property type="protein sequence ID" value="ACM34361.1"/>
    <property type="molecule type" value="Genomic_DNA"/>
</dbReference>
<dbReference type="GO" id="GO:0006015">
    <property type="term" value="P:5-phosphoribose 1-diphosphate biosynthetic process"/>
    <property type="evidence" value="ECO:0007669"/>
    <property type="project" value="UniProtKB-UniRule"/>
</dbReference>
<dbReference type="SUPFAM" id="SSF52540">
    <property type="entry name" value="P-loop containing nucleoside triphosphate hydrolases"/>
    <property type="match status" value="1"/>
</dbReference>